<keyword evidence="1" id="KW-0472">Membrane</keyword>
<feature type="transmembrane region" description="Helical" evidence="1">
    <location>
        <begin position="7"/>
        <end position="25"/>
    </location>
</feature>
<evidence type="ECO:0000256" key="1">
    <source>
        <dbReference type="SAM" id="Phobius"/>
    </source>
</evidence>
<dbReference type="Pfam" id="PF11138">
    <property type="entry name" value="DUF2911"/>
    <property type="match status" value="1"/>
</dbReference>
<gene>
    <name evidence="2" type="ORF">GCM10011514_47830</name>
</gene>
<accession>A0A916Z6Z1</accession>
<keyword evidence="3" id="KW-1185">Reference proteome</keyword>
<dbReference type="AlphaFoldDB" id="A0A916Z6Z1"/>
<comment type="caution">
    <text evidence="2">The sequence shown here is derived from an EMBL/GenBank/DDBJ whole genome shotgun (WGS) entry which is preliminary data.</text>
</comment>
<protein>
    <recommendedName>
        <fullName evidence="4">DUF2911 domain-containing protein</fullName>
    </recommendedName>
</protein>
<name>A0A916Z6Z1_9BACT</name>
<reference evidence="2" key="1">
    <citation type="journal article" date="2014" name="Int. J. Syst. Evol. Microbiol.">
        <title>Complete genome sequence of Corynebacterium casei LMG S-19264T (=DSM 44701T), isolated from a smear-ripened cheese.</title>
        <authorList>
            <consortium name="US DOE Joint Genome Institute (JGI-PGF)"/>
            <person name="Walter F."/>
            <person name="Albersmeier A."/>
            <person name="Kalinowski J."/>
            <person name="Ruckert C."/>
        </authorList>
    </citation>
    <scope>NUCLEOTIDE SEQUENCE</scope>
    <source>
        <strain evidence="2">CGMCC 1.15958</strain>
    </source>
</reference>
<proteinExistence type="predicted"/>
<evidence type="ECO:0000313" key="2">
    <source>
        <dbReference type="EMBL" id="GGD78252.1"/>
    </source>
</evidence>
<dbReference type="Proteomes" id="UP000609064">
    <property type="component" value="Unassembled WGS sequence"/>
</dbReference>
<organism evidence="2 3">
    <name type="scientific">Emticicia aquatilis</name>
    <dbReference type="NCBI Taxonomy" id="1537369"/>
    <lineage>
        <taxon>Bacteria</taxon>
        <taxon>Pseudomonadati</taxon>
        <taxon>Bacteroidota</taxon>
        <taxon>Cytophagia</taxon>
        <taxon>Cytophagales</taxon>
        <taxon>Leadbetterellaceae</taxon>
        <taxon>Emticicia</taxon>
    </lineage>
</organism>
<reference evidence="2" key="2">
    <citation type="submission" date="2020-09" db="EMBL/GenBank/DDBJ databases">
        <authorList>
            <person name="Sun Q."/>
            <person name="Zhou Y."/>
        </authorList>
    </citation>
    <scope>NUCLEOTIDE SEQUENCE</scope>
    <source>
        <strain evidence="2">CGMCC 1.15958</strain>
    </source>
</reference>
<keyword evidence="1" id="KW-0812">Transmembrane</keyword>
<dbReference type="RefSeq" id="WP_188770244.1">
    <property type="nucleotide sequence ID" value="NZ_BMKK01000013.1"/>
</dbReference>
<dbReference type="InterPro" id="IPR021314">
    <property type="entry name" value="DUF2911"/>
</dbReference>
<keyword evidence="1" id="KW-1133">Transmembrane helix</keyword>
<sequence>MNKIVKIILIVAAVLVVAFFGLKTFTKSKSPAETAKFDQNGLTVQVDYCRPYKKGREIFGKLLPYGQVWRTGANEATIFDVKQDIKVGDKTLKAGKYTLWTIPNADKWTVIMNEETGQWGTNYDEKRDVLRVDVPVGKAAETLEQFKIDFAAAEGGADMILRWDNTEVKVPIRL</sequence>
<evidence type="ECO:0008006" key="4">
    <source>
        <dbReference type="Google" id="ProtNLM"/>
    </source>
</evidence>
<dbReference type="EMBL" id="BMKK01000013">
    <property type="protein sequence ID" value="GGD78252.1"/>
    <property type="molecule type" value="Genomic_DNA"/>
</dbReference>
<evidence type="ECO:0000313" key="3">
    <source>
        <dbReference type="Proteomes" id="UP000609064"/>
    </source>
</evidence>